<keyword evidence="2" id="KW-0472">Membrane</keyword>
<feature type="region of interest" description="Disordered" evidence="1">
    <location>
        <begin position="1"/>
        <end position="55"/>
    </location>
</feature>
<gene>
    <name evidence="3" type="ORF">N5W20_07765</name>
</gene>
<keyword evidence="2" id="KW-0812">Transmembrane</keyword>
<organism evidence="3 4">
    <name type="scientific">Candidatus Kirkpatrickella diaphorinae</name>
    <dbReference type="NCBI Taxonomy" id="2984322"/>
    <lineage>
        <taxon>Bacteria</taxon>
        <taxon>Pseudomonadati</taxon>
        <taxon>Pseudomonadota</taxon>
        <taxon>Alphaproteobacteria</taxon>
        <taxon>Acetobacterales</taxon>
        <taxon>Acetobacteraceae</taxon>
        <taxon>Candidatus Kirkpatrickella</taxon>
    </lineage>
</organism>
<dbReference type="InterPro" id="IPR032820">
    <property type="entry name" value="ATPase_put"/>
</dbReference>
<reference evidence="3" key="1">
    <citation type="submission" date="2022-10" db="EMBL/GenBank/DDBJ databases">
        <title>Candidatus Kirkpatrella diaphorinas gen. nov., sp. nov., an uncultured endosymbiont identified in a population of Diaphorina citri from Hawaii.</title>
        <authorList>
            <person name="Henry E.M."/>
            <person name="Carlson C.R."/>
            <person name="Kuo Y.-W."/>
        </authorList>
    </citation>
    <scope>NUCLEOTIDE SEQUENCE</scope>
    <source>
        <strain evidence="3">CADCRV1</strain>
    </source>
</reference>
<proteinExistence type="predicted"/>
<keyword evidence="4" id="KW-1185">Reference proteome</keyword>
<protein>
    <submittedName>
        <fullName evidence="3">AtpZ/AtpI family protein</fullName>
    </submittedName>
</protein>
<accession>A0ABY6GJP6</accession>
<evidence type="ECO:0000313" key="3">
    <source>
        <dbReference type="EMBL" id="UYH50983.1"/>
    </source>
</evidence>
<evidence type="ECO:0000256" key="1">
    <source>
        <dbReference type="SAM" id="MobiDB-lite"/>
    </source>
</evidence>
<dbReference type="Proteomes" id="UP001163831">
    <property type="component" value="Chromosome"/>
</dbReference>
<feature type="compositionally biased region" description="Basic and acidic residues" evidence="1">
    <location>
        <begin position="1"/>
        <end position="10"/>
    </location>
</feature>
<dbReference type="Pfam" id="PF09527">
    <property type="entry name" value="ATPase_gene1"/>
    <property type="match status" value="1"/>
</dbReference>
<keyword evidence="2" id="KW-1133">Transmembrane helix</keyword>
<sequence length="119" mass="12266">MELLKEDGADKPSQSRGGPAASFDQRLAQAESRLGPDPSMRDEADAASGENAGKGDMSLFGFAARIGTEMVAALVVGGLIGYGLDRLLGFRALFLVIFALAGGAAGTLNVLRAVKQVNI</sequence>
<feature type="transmembrane region" description="Helical" evidence="2">
    <location>
        <begin position="62"/>
        <end position="84"/>
    </location>
</feature>
<name>A0ABY6GJP6_9PROT</name>
<dbReference type="RefSeq" id="WP_319806575.1">
    <property type="nucleotide sequence ID" value="NZ_CP107052.1"/>
</dbReference>
<evidence type="ECO:0000313" key="4">
    <source>
        <dbReference type="Proteomes" id="UP001163831"/>
    </source>
</evidence>
<dbReference type="EMBL" id="CP107052">
    <property type="protein sequence ID" value="UYH50983.1"/>
    <property type="molecule type" value="Genomic_DNA"/>
</dbReference>
<feature type="transmembrane region" description="Helical" evidence="2">
    <location>
        <begin position="90"/>
        <end position="111"/>
    </location>
</feature>
<evidence type="ECO:0000256" key="2">
    <source>
        <dbReference type="SAM" id="Phobius"/>
    </source>
</evidence>